<dbReference type="EMBL" id="CP004393">
    <property type="protein sequence ID" value="AJE45604.1"/>
    <property type="molecule type" value="Genomic_DNA"/>
</dbReference>
<feature type="domain" description="SPOR" evidence="3">
    <location>
        <begin position="400"/>
        <end position="478"/>
    </location>
</feature>
<dbReference type="SUPFAM" id="SSF110997">
    <property type="entry name" value="Sporulation related repeat"/>
    <property type="match status" value="1"/>
</dbReference>
<evidence type="ECO:0000256" key="2">
    <source>
        <dbReference type="SAM" id="SignalP"/>
    </source>
</evidence>
<dbReference type="HOGENOM" id="CLU_048871_0_0_5"/>
<evidence type="ECO:0000313" key="5">
    <source>
        <dbReference type="Proteomes" id="UP000031521"/>
    </source>
</evidence>
<dbReference type="Pfam" id="PF05036">
    <property type="entry name" value="SPOR"/>
    <property type="match status" value="1"/>
</dbReference>
<evidence type="ECO:0000313" key="4">
    <source>
        <dbReference type="EMBL" id="AJE45604.1"/>
    </source>
</evidence>
<feature type="region of interest" description="Disordered" evidence="1">
    <location>
        <begin position="85"/>
        <end position="131"/>
    </location>
</feature>
<feature type="signal peptide" evidence="2">
    <location>
        <begin position="1"/>
        <end position="17"/>
    </location>
</feature>
<dbReference type="STRING" id="1208324.P73_0889"/>
<keyword evidence="2" id="KW-0732">Signal</keyword>
<reference evidence="4 5" key="1">
    <citation type="journal article" date="2014" name="Int. J. Syst. Evol. Microbiol.">
        <title>Celeribacter indicus sp. nov., a polycyclic aromatic hydrocarbon-degrading bacterium from deep-sea sediment and reclassification of Huaishuia halophila as Celeribacter halophilus comb. nov.</title>
        <authorList>
            <person name="Lai Q."/>
            <person name="Cao J."/>
            <person name="Yuan J."/>
            <person name="Li F."/>
            <person name="Shao Z."/>
        </authorList>
    </citation>
    <scope>NUCLEOTIDE SEQUENCE [LARGE SCALE GENOMIC DNA]</scope>
    <source>
        <strain evidence="4">P73</strain>
    </source>
</reference>
<protein>
    <recommendedName>
        <fullName evidence="3">SPOR domain-containing protein</fullName>
    </recommendedName>
</protein>
<dbReference type="Proteomes" id="UP000031521">
    <property type="component" value="Chromosome"/>
</dbReference>
<gene>
    <name evidence="4" type="ORF">P73_0889</name>
</gene>
<sequence>MALVAMMGLAGIGGAAAQSSDEPAEFPPASYTGLQYVDSRGCAYVRTGTGDAVHWVPRVSRDRRVLCGFKPTLVAGGEALPVIPDPAPAPQPAAPVSTVADASRTAPERPGGTLRASAPAPQPAAPAVATPAPPRITAAAAAPRPALPPLETLAGKTVGERGCVARLDAGRLVCETEEVRYILKRLPAGVTVRTADGGRLTTTEPTLVRVAVAQAPVVAPQPAAEPLALASVEAAEAQCAALGAAAAQYMNTNGRYKVRCGPQSVHPSAYIRAHSPVEVGRLSSAGRYVLPNPVPVTVPAGYSPAWADGRLNPHRGPRTAHGDAEQARIWSQTTPAHDLYLPRKRSFFEWLFGLPARPRTTLVYASTAEAGDAATRVSTKSVAPIRTPLQGQTGLAQPKAAPDGVRYVQAGAFAEPANAERTIARLSALGFPVSSQMVRSGGKPVKIVLAGPFARPEQTLSALAQVRGAGYGDAFARK</sequence>
<feature type="chain" id="PRO_5002115404" description="SPOR domain-containing protein" evidence="2">
    <location>
        <begin position="18"/>
        <end position="478"/>
    </location>
</feature>
<name>A0A0B5DRA6_9RHOB</name>
<proteinExistence type="predicted"/>
<dbReference type="GO" id="GO:0042834">
    <property type="term" value="F:peptidoglycan binding"/>
    <property type="evidence" value="ECO:0007669"/>
    <property type="project" value="InterPro"/>
</dbReference>
<organism evidence="4 5">
    <name type="scientific">Celeribacter indicus</name>
    <dbReference type="NCBI Taxonomy" id="1208324"/>
    <lineage>
        <taxon>Bacteria</taxon>
        <taxon>Pseudomonadati</taxon>
        <taxon>Pseudomonadota</taxon>
        <taxon>Alphaproteobacteria</taxon>
        <taxon>Rhodobacterales</taxon>
        <taxon>Roseobacteraceae</taxon>
        <taxon>Celeribacter</taxon>
    </lineage>
</organism>
<keyword evidence="5" id="KW-1185">Reference proteome</keyword>
<feature type="compositionally biased region" description="Low complexity" evidence="1">
    <location>
        <begin position="115"/>
        <end position="131"/>
    </location>
</feature>
<dbReference type="Gene3D" id="3.30.70.1070">
    <property type="entry name" value="Sporulation related repeat"/>
    <property type="match status" value="1"/>
</dbReference>
<evidence type="ECO:0000256" key="1">
    <source>
        <dbReference type="SAM" id="MobiDB-lite"/>
    </source>
</evidence>
<evidence type="ECO:0000259" key="3">
    <source>
        <dbReference type="PROSITE" id="PS51724"/>
    </source>
</evidence>
<dbReference type="InterPro" id="IPR036680">
    <property type="entry name" value="SPOR-like_sf"/>
</dbReference>
<dbReference type="KEGG" id="cid:P73_0889"/>
<accession>A0A0B5DRA6</accession>
<dbReference type="AlphaFoldDB" id="A0A0B5DRA6"/>
<dbReference type="InterPro" id="IPR007730">
    <property type="entry name" value="SPOR-like_dom"/>
</dbReference>
<dbReference type="PROSITE" id="PS51724">
    <property type="entry name" value="SPOR"/>
    <property type="match status" value="1"/>
</dbReference>